<organism evidence="6 7">
    <name type="scientific">Pannus brasiliensis CCIBt3594</name>
    <dbReference type="NCBI Taxonomy" id="1427578"/>
    <lineage>
        <taxon>Bacteria</taxon>
        <taxon>Bacillati</taxon>
        <taxon>Cyanobacteriota</taxon>
        <taxon>Cyanophyceae</taxon>
        <taxon>Oscillatoriophycideae</taxon>
        <taxon>Chroococcales</taxon>
        <taxon>Microcystaceae</taxon>
        <taxon>Pannus</taxon>
    </lineage>
</organism>
<evidence type="ECO:0000256" key="3">
    <source>
        <dbReference type="ARBA" id="ARBA00022741"/>
    </source>
</evidence>
<dbReference type="AlphaFoldDB" id="A0AAW9QQS4"/>
<evidence type="ECO:0000256" key="4">
    <source>
        <dbReference type="ARBA" id="ARBA00022840"/>
    </source>
</evidence>
<comment type="caution">
    <text evidence="6">The sequence shown here is derived from an EMBL/GenBank/DDBJ whole genome shotgun (WGS) entry which is preliminary data.</text>
</comment>
<dbReference type="GO" id="GO:0016887">
    <property type="term" value="F:ATP hydrolysis activity"/>
    <property type="evidence" value="ECO:0007669"/>
    <property type="project" value="InterPro"/>
</dbReference>
<feature type="domain" description="ABC transporter" evidence="5">
    <location>
        <begin position="2"/>
        <end position="207"/>
    </location>
</feature>
<keyword evidence="4 6" id="KW-0067">ATP-binding</keyword>
<evidence type="ECO:0000313" key="7">
    <source>
        <dbReference type="Proteomes" id="UP001328733"/>
    </source>
</evidence>
<accession>A0AAW9QQS4</accession>
<keyword evidence="7" id="KW-1185">Reference proteome</keyword>
<dbReference type="InterPro" id="IPR027417">
    <property type="entry name" value="P-loop_NTPase"/>
</dbReference>
<dbReference type="PROSITE" id="PS00211">
    <property type="entry name" value="ABC_TRANSPORTER_1"/>
    <property type="match status" value="1"/>
</dbReference>
<dbReference type="SUPFAM" id="SSF52540">
    <property type="entry name" value="P-loop containing nucleoside triphosphate hydrolases"/>
    <property type="match status" value="1"/>
</dbReference>
<dbReference type="PROSITE" id="PS50893">
    <property type="entry name" value="ABC_TRANSPORTER_2"/>
    <property type="match status" value="1"/>
</dbReference>
<dbReference type="PANTHER" id="PTHR43553:SF24">
    <property type="entry name" value="ENERGY-COUPLING FACTOR TRANSPORTER ATP-BINDING PROTEIN ECFA1"/>
    <property type="match status" value="1"/>
</dbReference>
<dbReference type="InterPro" id="IPR015856">
    <property type="entry name" value="ABC_transpr_CbiO/EcfA_su"/>
</dbReference>
<dbReference type="InterPro" id="IPR017871">
    <property type="entry name" value="ABC_transporter-like_CS"/>
</dbReference>
<keyword evidence="3" id="KW-0547">Nucleotide-binding</keyword>
<dbReference type="Proteomes" id="UP001328733">
    <property type="component" value="Unassembled WGS sequence"/>
</dbReference>
<dbReference type="InterPro" id="IPR003593">
    <property type="entry name" value="AAA+_ATPase"/>
</dbReference>
<dbReference type="SMART" id="SM00382">
    <property type="entry name" value="AAA"/>
    <property type="match status" value="1"/>
</dbReference>
<dbReference type="EMBL" id="JBAFSM010000003">
    <property type="protein sequence ID" value="MEG3435946.1"/>
    <property type="molecule type" value="Genomic_DNA"/>
</dbReference>
<dbReference type="GO" id="GO:0042626">
    <property type="term" value="F:ATPase-coupled transmembrane transporter activity"/>
    <property type="evidence" value="ECO:0007669"/>
    <property type="project" value="TreeGrafter"/>
</dbReference>
<reference evidence="6 7" key="1">
    <citation type="submission" date="2024-01" db="EMBL/GenBank/DDBJ databases">
        <title>Genomic insights into the taxonomy and metabolism of the cyanobacterium Pannus brasiliensis CCIBt3594.</title>
        <authorList>
            <person name="Machado M."/>
            <person name="Botero N.B."/>
            <person name="Andreote A.P.D."/>
            <person name="Feitosa A.M.T."/>
            <person name="Popin R."/>
            <person name="Sivonen K."/>
            <person name="Fiore M.F."/>
        </authorList>
    </citation>
    <scope>NUCLEOTIDE SEQUENCE [LARGE SCALE GENOMIC DNA]</scope>
    <source>
        <strain evidence="6 7">CCIBt3594</strain>
    </source>
</reference>
<dbReference type="PANTHER" id="PTHR43553">
    <property type="entry name" value="HEAVY METAL TRANSPORTER"/>
    <property type="match status" value="1"/>
</dbReference>
<dbReference type="RefSeq" id="WP_332863398.1">
    <property type="nucleotide sequence ID" value="NZ_JBAFSM010000003.1"/>
</dbReference>
<protein>
    <submittedName>
        <fullName evidence="6">ABC transporter ATP-binding protein</fullName>
    </submittedName>
</protein>
<evidence type="ECO:0000313" key="6">
    <source>
        <dbReference type="EMBL" id="MEG3435946.1"/>
    </source>
</evidence>
<sequence>MLSLQNVVYHPPATVTPILQGINLELAPRELGLIVGPSGSGKTTLLEILAGFADKTGGSIYWREQELSVLSLQQLGGIVFQFPERHFCGKTILEELRLGHPEIGSDRITDALKEVGLDDIPLNTSPHDLSGGQQRRLSLAVQLIRQPNLLLLDEPTAGLDWSMRRQLAKLLANLKQHWTLLVVSHDAGELMNIADRQWKIDRGKLQILK</sequence>
<name>A0AAW9QQS4_9CHRO</name>
<dbReference type="GO" id="GO:0043190">
    <property type="term" value="C:ATP-binding cassette (ABC) transporter complex"/>
    <property type="evidence" value="ECO:0007669"/>
    <property type="project" value="TreeGrafter"/>
</dbReference>
<gene>
    <name evidence="6" type="ORF">V0288_02340</name>
</gene>
<keyword evidence="2" id="KW-0813">Transport</keyword>
<dbReference type="Gene3D" id="3.40.50.300">
    <property type="entry name" value="P-loop containing nucleotide triphosphate hydrolases"/>
    <property type="match status" value="1"/>
</dbReference>
<dbReference type="InterPro" id="IPR050095">
    <property type="entry name" value="ECF_ABC_transporter_ATP-bd"/>
</dbReference>
<comment type="similarity">
    <text evidence="1">Belongs to the ABC transporter superfamily.</text>
</comment>
<evidence type="ECO:0000259" key="5">
    <source>
        <dbReference type="PROSITE" id="PS50893"/>
    </source>
</evidence>
<dbReference type="CDD" id="cd03225">
    <property type="entry name" value="ABC_cobalt_CbiO_domain1"/>
    <property type="match status" value="1"/>
</dbReference>
<evidence type="ECO:0000256" key="2">
    <source>
        <dbReference type="ARBA" id="ARBA00022448"/>
    </source>
</evidence>
<dbReference type="InterPro" id="IPR003439">
    <property type="entry name" value="ABC_transporter-like_ATP-bd"/>
</dbReference>
<dbReference type="GO" id="GO:0005524">
    <property type="term" value="F:ATP binding"/>
    <property type="evidence" value="ECO:0007669"/>
    <property type="project" value="UniProtKB-KW"/>
</dbReference>
<evidence type="ECO:0000256" key="1">
    <source>
        <dbReference type="ARBA" id="ARBA00005417"/>
    </source>
</evidence>
<proteinExistence type="inferred from homology"/>
<dbReference type="Pfam" id="PF00005">
    <property type="entry name" value="ABC_tran"/>
    <property type="match status" value="1"/>
</dbReference>